<dbReference type="RefSeq" id="WP_079682344.1">
    <property type="nucleotide sequence ID" value="NZ_FUYQ01000003.1"/>
</dbReference>
<dbReference type="Proteomes" id="UP000190852">
    <property type="component" value="Unassembled WGS sequence"/>
</dbReference>
<dbReference type="AlphaFoldDB" id="A0A1T5AE34"/>
<evidence type="ECO:0000256" key="2">
    <source>
        <dbReference type="SAM" id="SignalP"/>
    </source>
</evidence>
<dbReference type="EMBL" id="FUYQ01000003">
    <property type="protein sequence ID" value="SKB33218.1"/>
    <property type="molecule type" value="Genomic_DNA"/>
</dbReference>
<name>A0A1T5AE34_9BACT</name>
<reference evidence="4" key="1">
    <citation type="submission" date="2017-02" db="EMBL/GenBank/DDBJ databases">
        <authorList>
            <person name="Varghese N."/>
            <person name="Submissions S."/>
        </authorList>
    </citation>
    <scope>NUCLEOTIDE SEQUENCE [LARGE SCALE GENOMIC DNA]</scope>
    <source>
        <strain evidence="4">DSM 24967</strain>
    </source>
</reference>
<proteinExistence type="predicted"/>
<feature type="chain" id="PRO_5012798113" evidence="2">
    <location>
        <begin position="19"/>
        <end position="613"/>
    </location>
</feature>
<dbReference type="Gene3D" id="2.60.40.4070">
    <property type="match status" value="1"/>
</dbReference>
<evidence type="ECO:0000313" key="4">
    <source>
        <dbReference type="Proteomes" id="UP000190852"/>
    </source>
</evidence>
<evidence type="ECO:0000256" key="1">
    <source>
        <dbReference type="ARBA" id="ARBA00022729"/>
    </source>
</evidence>
<feature type="signal peptide" evidence="2">
    <location>
        <begin position="1"/>
        <end position="18"/>
    </location>
</feature>
<protein>
    <submittedName>
        <fullName evidence="3">Lamin Tail Domain</fullName>
    </submittedName>
</protein>
<gene>
    <name evidence="3" type="ORF">SAMN05660349_00633</name>
</gene>
<evidence type="ECO:0000313" key="3">
    <source>
        <dbReference type="EMBL" id="SKB33218.1"/>
    </source>
</evidence>
<sequence>MKHIFLFLLCFLSFLTKSQTSDTFSSSYITATNAWTGDTASFYVTTDGWLQLDDLYEQGNASLQLPVNYNKNMEWELDVQLYFNSSNANNVRLYVLSSGENIDPDETHYYVQVGHNDDNISLYSVKGTATAKRLIKGRLGLLDKEDVEVKVKLRLENGTHWKLYSRLSDETSYRLEGDTILKQVVIPPSGTFKINCRYSKTRSYHFAFDNLLITGDSIDMADTMPPCITAIEAISDSILRFTFDEPIESSAASCSIDEMGPVSIKTVSANANQLLVITPDTMIDGKDYTLCWENLTDLSGNVLVDNCLQFTFSLEEIPPTPDNPDIGIPDEEDPGVTFSVKPFDIVFNEILPDPHTGGSEYIELYNRSGGDLRADSLSIAIRKIDGSLATIYPLSGLEVTIVKDSYLVLTKDKEGVLMHYDTPTPELIRSVKLPTLANTSSTVVLLNHHTKEVIDEISYSHKWHNAFVSDSKGFALERIDPESTTQDQRNWATAAAEAGHGTPGFQNTQYGVIKDGPQTSIEIPVFSPENNCWNLAYHTDQSGYSCRIMVFDPAGRQVAILKNHELIGQKGSLFWDGKGNGGKKLSAGLYILYAEIYHPSGVIYRSKKAFSYF</sequence>
<accession>A0A1T5AE34</accession>
<dbReference type="InterPro" id="IPR014755">
    <property type="entry name" value="Cu-Rt/internalin_Ig-like"/>
</dbReference>
<dbReference type="Gene3D" id="2.60.40.1220">
    <property type="match status" value="1"/>
</dbReference>
<keyword evidence="1 2" id="KW-0732">Signal</keyword>
<keyword evidence="4" id="KW-1185">Reference proteome</keyword>
<organism evidence="3 4">
    <name type="scientific">Parabacteroides chartae</name>
    <dbReference type="NCBI Taxonomy" id="1037355"/>
    <lineage>
        <taxon>Bacteria</taxon>
        <taxon>Pseudomonadati</taxon>
        <taxon>Bacteroidota</taxon>
        <taxon>Bacteroidia</taxon>
        <taxon>Bacteroidales</taxon>
        <taxon>Tannerellaceae</taxon>
        <taxon>Parabacteroides</taxon>
    </lineage>
</organism>